<proteinExistence type="predicted"/>
<dbReference type="Proteomes" id="UP001161567">
    <property type="component" value="Unassembled WGS sequence"/>
</dbReference>
<comment type="caution">
    <text evidence="2">The sequence shown here is derived from an EMBL/GenBank/DDBJ whole genome shotgun (WGS) entry which is preliminary data.</text>
</comment>
<organism evidence="2 3">
    <name type="scientific">Acinetobacter johnsonii</name>
    <dbReference type="NCBI Taxonomy" id="40214"/>
    <lineage>
        <taxon>Bacteria</taxon>
        <taxon>Pseudomonadati</taxon>
        <taxon>Pseudomonadota</taxon>
        <taxon>Gammaproteobacteria</taxon>
        <taxon>Moraxellales</taxon>
        <taxon>Moraxellaceae</taxon>
        <taxon>Acinetobacter</taxon>
    </lineage>
</organism>
<reference evidence="2" key="1">
    <citation type="submission" date="2022-09" db="EMBL/GenBank/DDBJ databases">
        <title>Intensive care unit water sources are persistently colonized with multi-drug resistant bacteria and are the site of extensive horizontal gene transfer of antibiotic resistance genes.</title>
        <authorList>
            <person name="Diorio-Toth L."/>
        </authorList>
    </citation>
    <scope>NUCLEOTIDE SEQUENCE</scope>
    <source>
        <strain evidence="2">GD03725</strain>
    </source>
</reference>
<dbReference type="Pfam" id="PF06890">
    <property type="entry name" value="Phage_Mu_Gp45"/>
    <property type="match status" value="1"/>
</dbReference>
<evidence type="ECO:0000313" key="3">
    <source>
        <dbReference type="Proteomes" id="UP001161567"/>
    </source>
</evidence>
<dbReference type="RefSeq" id="WP_279746436.1">
    <property type="nucleotide sequence ID" value="NZ_JAOCIL010000001.1"/>
</dbReference>
<accession>A0AA42QQK2</accession>
<gene>
    <name evidence="2" type="ORF">N5I27_03745</name>
</gene>
<feature type="domain" description="Bacteriophage Mu Gp45 N-terminal" evidence="1">
    <location>
        <begin position="27"/>
        <end position="81"/>
    </location>
</feature>
<dbReference type="InterPro" id="IPR053861">
    <property type="entry name" value="Phage_Mu_Gp45_N"/>
</dbReference>
<evidence type="ECO:0000313" key="2">
    <source>
        <dbReference type="EMBL" id="MDH1437538.1"/>
    </source>
</evidence>
<evidence type="ECO:0000259" key="1">
    <source>
        <dbReference type="Pfam" id="PF06890"/>
    </source>
</evidence>
<dbReference type="EMBL" id="JAOCIL010000001">
    <property type="protein sequence ID" value="MDH1437538.1"/>
    <property type="molecule type" value="Genomic_DNA"/>
</dbReference>
<name>A0AA42QQK2_ACIJO</name>
<protein>
    <submittedName>
        <fullName evidence="2">Phage baseplate assembly protein</fullName>
    </submittedName>
</protein>
<dbReference type="AlphaFoldDB" id="A0AA42QQK2"/>
<sequence>MIDAIQKQVNKGLGQIRQAFLGLVSRGGSSSVQLEGYTDEVLEDVEVIQHVGFASYIPEEVKVVLIPQQGKTSKAVIVATKGGAIVVDVATGETCIYDQFGHSVWLKEDGTHIKGDLFVDGNIESTQDIKADGQVRDHKGTMQQIRDTYNGHVHGSSSGPNKAM</sequence>